<name>A0AAN7ZPP0_9COLE</name>
<dbReference type="GO" id="GO:0004383">
    <property type="term" value="F:guanylate cyclase activity"/>
    <property type="evidence" value="ECO:0007669"/>
    <property type="project" value="UniProtKB-EC"/>
</dbReference>
<dbReference type="GO" id="GO:0019934">
    <property type="term" value="P:cGMP-mediated signaling"/>
    <property type="evidence" value="ECO:0007669"/>
    <property type="project" value="TreeGrafter"/>
</dbReference>
<dbReference type="PANTHER" id="PTHR45655:SF5">
    <property type="entry name" value="SOLUBLE GUANYLATE CYCLASE 89DA-RELATED"/>
    <property type="match status" value="1"/>
</dbReference>
<evidence type="ECO:0000256" key="1">
    <source>
        <dbReference type="ARBA" id="ARBA00004496"/>
    </source>
</evidence>
<dbReference type="PANTHER" id="PTHR45655">
    <property type="entry name" value="GUANYLATE CYCLASE SOLUBLE SUBUNIT BETA-2"/>
    <property type="match status" value="1"/>
</dbReference>
<keyword evidence="5" id="KW-0342">GTP-binding</keyword>
<evidence type="ECO:0000259" key="8">
    <source>
        <dbReference type="PROSITE" id="PS50125"/>
    </source>
</evidence>
<evidence type="ECO:0000313" key="9">
    <source>
        <dbReference type="EMBL" id="KAK5650377.1"/>
    </source>
</evidence>
<dbReference type="GO" id="GO:0008074">
    <property type="term" value="C:guanylate cyclase complex, soluble"/>
    <property type="evidence" value="ECO:0007669"/>
    <property type="project" value="TreeGrafter"/>
</dbReference>
<evidence type="ECO:0000313" key="10">
    <source>
        <dbReference type="Proteomes" id="UP001329430"/>
    </source>
</evidence>
<sequence length="628" mass="71554">MYGMLLESVQHFVQLEYGEEVWKEVLRISDCPYTVFNTHQIYPDYVIPSLALACAEIISDSYDSFMNFFGRCFIRYMCIFGYDVSIKATGRFFTDFLQNVDNLHSQFRFTYPKMKSPSMYLMEVNEHGCNLVYRSVRQGFKHYLMGQLQQVAKQYFDLELKTTVLETRLSNANNRSLYIISLHLEFDNSQYMLDSLKKKSHMQTTLLTPVPCEMLLSLFPFGILINSSMKVVGIGDKLAQVWGNREEILGDAVTSHFRIRRPKGVSFTWKNLYYLRSVLFSLEFLCGGSRSLVDSPFQDCGGNEGEIVKFNYSIKLRQLRRESMQGMKNILLKGQMKFIKDINVIIFLCSPILNDLDELPERGIFLNDLNLHGLSREMVLAGWQHNSKLELMFDKAEQRSIELEHSYKLLDTWKRRGDDLLYSMIPKSVADRLRGGRSSLSTCESFDSVTIMFCDLVGINSTTVEDAMDVVSSMNEVFSCFDELMDKFHVYKVETVGQIYMVASGAPERTNNHAQNVADLSLSMINQIKSLRMPSGAQVEIRIGIHSGPAVAGVVGIKVPRYCFFGDTVNTASRMQSTSLSGQVHISSVTKQLLPGGRYTVNSRGSVRVKGKGEMETFWLFSSSSENE</sequence>
<comment type="caution">
    <text evidence="9">The sequence shown here is derived from an EMBL/GenBank/DDBJ whole genome shotgun (WGS) entry which is preliminary data.</text>
</comment>
<dbReference type="InterPro" id="IPR001054">
    <property type="entry name" value="A/G_cyclase"/>
</dbReference>
<organism evidence="9 10">
    <name type="scientific">Pyrocoelia pectoralis</name>
    <dbReference type="NCBI Taxonomy" id="417401"/>
    <lineage>
        <taxon>Eukaryota</taxon>
        <taxon>Metazoa</taxon>
        <taxon>Ecdysozoa</taxon>
        <taxon>Arthropoda</taxon>
        <taxon>Hexapoda</taxon>
        <taxon>Insecta</taxon>
        <taxon>Pterygota</taxon>
        <taxon>Neoptera</taxon>
        <taxon>Endopterygota</taxon>
        <taxon>Coleoptera</taxon>
        <taxon>Polyphaga</taxon>
        <taxon>Elateriformia</taxon>
        <taxon>Elateroidea</taxon>
        <taxon>Lampyridae</taxon>
        <taxon>Lampyrinae</taxon>
        <taxon>Pyrocoelia</taxon>
    </lineage>
</organism>
<gene>
    <name evidence="9" type="ORF">RI129_001406</name>
</gene>
<dbReference type="Pfam" id="PF07701">
    <property type="entry name" value="HNOBA"/>
    <property type="match status" value="1"/>
</dbReference>
<evidence type="ECO:0000256" key="5">
    <source>
        <dbReference type="ARBA" id="ARBA00023134"/>
    </source>
</evidence>
<keyword evidence="6" id="KW-0456">Lyase</keyword>
<dbReference type="Proteomes" id="UP001329430">
    <property type="component" value="Chromosome 1"/>
</dbReference>
<evidence type="ECO:0000256" key="2">
    <source>
        <dbReference type="ARBA" id="ARBA00012202"/>
    </source>
</evidence>
<keyword evidence="4" id="KW-0547">Nucleotide-binding</keyword>
<protein>
    <recommendedName>
        <fullName evidence="2">guanylate cyclase</fullName>
        <ecNumber evidence="2">4.6.1.2</ecNumber>
    </recommendedName>
</protein>
<dbReference type="Gene3D" id="3.30.70.1230">
    <property type="entry name" value="Nucleotide cyclase"/>
    <property type="match status" value="1"/>
</dbReference>
<evidence type="ECO:0000256" key="3">
    <source>
        <dbReference type="ARBA" id="ARBA00022490"/>
    </source>
</evidence>
<dbReference type="GO" id="GO:0005525">
    <property type="term" value="F:GTP binding"/>
    <property type="evidence" value="ECO:0007669"/>
    <property type="project" value="UniProtKB-KW"/>
</dbReference>
<dbReference type="InterPro" id="IPR011644">
    <property type="entry name" value="Heme_NO-bd"/>
</dbReference>
<dbReference type="GO" id="GO:0020037">
    <property type="term" value="F:heme binding"/>
    <property type="evidence" value="ECO:0007669"/>
    <property type="project" value="InterPro"/>
</dbReference>
<dbReference type="Gene3D" id="6.10.250.780">
    <property type="match status" value="1"/>
</dbReference>
<feature type="domain" description="Guanylate cyclase" evidence="8">
    <location>
        <begin position="450"/>
        <end position="576"/>
    </location>
</feature>
<dbReference type="Gene3D" id="3.90.1520.10">
    <property type="entry name" value="H-NOX domain"/>
    <property type="match status" value="1"/>
</dbReference>
<evidence type="ECO:0000256" key="6">
    <source>
        <dbReference type="ARBA" id="ARBA00023239"/>
    </source>
</evidence>
<dbReference type="InterPro" id="IPR042463">
    <property type="entry name" value="HNOB_dom_associated_sf"/>
</dbReference>
<evidence type="ECO:0000256" key="7">
    <source>
        <dbReference type="ARBA" id="ARBA00023293"/>
    </source>
</evidence>
<comment type="subcellular location">
    <subcellularLocation>
        <location evidence="1">Cytoplasm</location>
    </subcellularLocation>
</comment>
<dbReference type="InterPro" id="IPR024096">
    <property type="entry name" value="NO_sig/Golgi_transp_ligand-bd"/>
</dbReference>
<dbReference type="Pfam" id="PF00211">
    <property type="entry name" value="Guanylate_cyc"/>
    <property type="match status" value="1"/>
</dbReference>
<accession>A0AAN7ZPP0</accession>
<evidence type="ECO:0000256" key="4">
    <source>
        <dbReference type="ARBA" id="ARBA00022741"/>
    </source>
</evidence>
<dbReference type="EMBL" id="JAVRBK010000001">
    <property type="protein sequence ID" value="KAK5650377.1"/>
    <property type="molecule type" value="Genomic_DNA"/>
</dbReference>
<dbReference type="InterPro" id="IPR011645">
    <property type="entry name" value="HNOB_dom_associated"/>
</dbReference>
<dbReference type="InterPro" id="IPR038158">
    <property type="entry name" value="H-NOX_domain_sf"/>
</dbReference>
<dbReference type="AlphaFoldDB" id="A0AAN7ZPP0"/>
<proteinExistence type="predicted"/>
<keyword evidence="10" id="KW-1185">Reference proteome</keyword>
<keyword evidence="3" id="KW-0963">Cytoplasm</keyword>
<dbReference type="Gene3D" id="3.30.450.260">
    <property type="entry name" value="Haem NO binding associated domain"/>
    <property type="match status" value="1"/>
</dbReference>
<dbReference type="FunFam" id="3.30.70.1230:FF:000030">
    <property type="entry name" value="Si:ch211-215j19.12"/>
    <property type="match status" value="1"/>
</dbReference>
<dbReference type="SMART" id="SM00044">
    <property type="entry name" value="CYCc"/>
    <property type="match status" value="1"/>
</dbReference>
<reference evidence="9 10" key="1">
    <citation type="journal article" date="2024" name="Insects">
        <title>An Improved Chromosome-Level Genome Assembly of the Firefly Pyrocoelia pectoralis.</title>
        <authorList>
            <person name="Fu X."/>
            <person name="Meyer-Rochow V.B."/>
            <person name="Ballantyne L."/>
            <person name="Zhu X."/>
        </authorList>
    </citation>
    <scope>NUCLEOTIDE SEQUENCE [LARGE SCALE GENOMIC DNA]</scope>
    <source>
        <strain evidence="9">XCY_ONT2</strain>
    </source>
</reference>
<dbReference type="InterPro" id="IPR029787">
    <property type="entry name" value="Nucleotide_cyclase"/>
</dbReference>
<dbReference type="PROSITE" id="PS50125">
    <property type="entry name" value="GUANYLATE_CYCLASE_2"/>
    <property type="match status" value="1"/>
</dbReference>
<dbReference type="CDD" id="cd07302">
    <property type="entry name" value="CHD"/>
    <property type="match status" value="1"/>
</dbReference>
<keyword evidence="7" id="KW-0141">cGMP biosynthesis</keyword>
<dbReference type="EC" id="4.6.1.2" evidence="2"/>
<dbReference type="SUPFAM" id="SSF111126">
    <property type="entry name" value="Ligand-binding domain in the NO signalling and Golgi transport"/>
    <property type="match status" value="1"/>
</dbReference>
<dbReference type="GO" id="GO:0070482">
    <property type="term" value="P:response to oxygen levels"/>
    <property type="evidence" value="ECO:0007669"/>
    <property type="project" value="TreeGrafter"/>
</dbReference>
<dbReference type="SUPFAM" id="SSF55073">
    <property type="entry name" value="Nucleotide cyclase"/>
    <property type="match status" value="1"/>
</dbReference>
<dbReference type="Pfam" id="PF07700">
    <property type="entry name" value="HNOB"/>
    <property type="match status" value="1"/>
</dbReference>